<dbReference type="Proteomes" id="UP001234178">
    <property type="component" value="Unassembled WGS sequence"/>
</dbReference>
<evidence type="ECO:0000256" key="2">
    <source>
        <dbReference type="ARBA" id="ARBA00005988"/>
    </source>
</evidence>
<name>A0ABQ9Z4Q2_9CRUS</name>
<dbReference type="EMBL" id="JAOYFB010000002">
    <property type="protein sequence ID" value="KAK4007881.1"/>
    <property type="molecule type" value="Genomic_DNA"/>
</dbReference>
<dbReference type="InterPro" id="IPR000834">
    <property type="entry name" value="Peptidase_M14"/>
</dbReference>
<comment type="similarity">
    <text evidence="2 3">Belongs to the peptidase M14 family.</text>
</comment>
<comment type="cofactor">
    <cofactor evidence="1">
        <name>Zn(2+)</name>
        <dbReference type="ChEBI" id="CHEBI:29105"/>
    </cofactor>
</comment>
<feature type="active site" description="Proton donor/acceptor" evidence="3">
    <location>
        <position position="99"/>
    </location>
</feature>
<dbReference type="Pfam" id="PF00246">
    <property type="entry name" value="Peptidase_M14"/>
    <property type="match status" value="1"/>
</dbReference>
<organism evidence="5 6">
    <name type="scientific">Daphnia magna</name>
    <dbReference type="NCBI Taxonomy" id="35525"/>
    <lineage>
        <taxon>Eukaryota</taxon>
        <taxon>Metazoa</taxon>
        <taxon>Ecdysozoa</taxon>
        <taxon>Arthropoda</taxon>
        <taxon>Crustacea</taxon>
        <taxon>Branchiopoda</taxon>
        <taxon>Diplostraca</taxon>
        <taxon>Cladocera</taxon>
        <taxon>Anomopoda</taxon>
        <taxon>Daphniidae</taxon>
        <taxon>Daphnia</taxon>
    </lineage>
</organism>
<reference evidence="5 6" key="1">
    <citation type="journal article" date="2023" name="Nucleic Acids Res.">
        <title>The hologenome of Daphnia magna reveals possible DNA methylation and microbiome-mediated evolution of the host genome.</title>
        <authorList>
            <person name="Chaturvedi A."/>
            <person name="Li X."/>
            <person name="Dhandapani V."/>
            <person name="Marshall H."/>
            <person name="Kissane S."/>
            <person name="Cuenca-Cambronero M."/>
            <person name="Asole G."/>
            <person name="Calvet F."/>
            <person name="Ruiz-Romero M."/>
            <person name="Marangio P."/>
            <person name="Guigo R."/>
            <person name="Rago D."/>
            <person name="Mirbahai L."/>
            <person name="Eastwood N."/>
            <person name="Colbourne J.K."/>
            <person name="Zhou J."/>
            <person name="Mallon E."/>
            <person name="Orsini L."/>
        </authorList>
    </citation>
    <scope>NUCLEOTIDE SEQUENCE [LARGE SCALE GENOMIC DNA]</scope>
    <source>
        <strain evidence="5">LRV0_1</strain>
    </source>
</reference>
<dbReference type="PANTHER" id="PTHR11705">
    <property type="entry name" value="PROTEASE FAMILY M14 CARBOXYPEPTIDASE A,B"/>
    <property type="match status" value="1"/>
</dbReference>
<evidence type="ECO:0000313" key="6">
    <source>
        <dbReference type="Proteomes" id="UP001234178"/>
    </source>
</evidence>
<evidence type="ECO:0000259" key="4">
    <source>
        <dbReference type="PROSITE" id="PS52035"/>
    </source>
</evidence>
<evidence type="ECO:0000256" key="1">
    <source>
        <dbReference type="ARBA" id="ARBA00001947"/>
    </source>
</evidence>
<keyword evidence="6" id="KW-1185">Reference proteome</keyword>
<evidence type="ECO:0000313" key="5">
    <source>
        <dbReference type="EMBL" id="KAK4007881.1"/>
    </source>
</evidence>
<comment type="caution">
    <text evidence="5">The sequence shown here is derived from an EMBL/GenBank/DDBJ whole genome shotgun (WGS) entry which is preliminary data.</text>
</comment>
<dbReference type="Gene3D" id="3.40.630.10">
    <property type="entry name" value="Zn peptidases"/>
    <property type="match status" value="1"/>
</dbReference>
<feature type="domain" description="Peptidase M14" evidence="4">
    <location>
        <begin position="1"/>
        <end position="133"/>
    </location>
</feature>
<dbReference type="PANTHER" id="PTHR11705:SF91">
    <property type="entry name" value="FI01817P-RELATED"/>
    <property type="match status" value="1"/>
</dbReference>
<proteinExistence type="inferred from homology"/>
<gene>
    <name evidence="5" type="ORF">OUZ56_013030</name>
</gene>
<dbReference type="PROSITE" id="PS52035">
    <property type="entry name" value="PEPTIDASE_M14"/>
    <property type="match status" value="1"/>
</dbReference>
<sequence>MGKSSQIKRIKYCFDNNGITLQLYLTLHSYGQFGLLPYGYDVVYPSDYNDLLALANNAASKFVNYRYTVGNTAALLYAASGGSADWVKSIGIKYSYTFELPDRGTNAFTLPASEILPVCQDFFPALDVFATKVATCCGAFTTTTTKPLTTRTTRPTTTTKRTTTKCPCTCG</sequence>
<dbReference type="SUPFAM" id="SSF53187">
    <property type="entry name" value="Zn-dependent exopeptidases"/>
    <property type="match status" value="1"/>
</dbReference>
<evidence type="ECO:0000256" key="3">
    <source>
        <dbReference type="PROSITE-ProRule" id="PRU01379"/>
    </source>
</evidence>
<accession>A0ABQ9Z4Q2</accession>
<protein>
    <recommendedName>
        <fullName evidence="4">Peptidase M14 domain-containing protein</fullName>
    </recommendedName>
</protein>